<dbReference type="Gene3D" id="1.10.10.1850">
    <property type="entry name" value="Sporulation protein-like"/>
    <property type="match status" value="1"/>
</dbReference>
<organism evidence="1 2">
    <name type="scientific">Mordavella massiliensis</name>
    <dbReference type="NCBI Taxonomy" id="1871024"/>
    <lineage>
        <taxon>Bacteria</taxon>
        <taxon>Bacillati</taxon>
        <taxon>Bacillota</taxon>
        <taxon>Clostridia</taxon>
        <taxon>Eubacteriales</taxon>
        <taxon>Clostridiaceae</taxon>
        <taxon>Mordavella</taxon>
    </lineage>
</organism>
<dbReference type="EMBL" id="JACJLV010000001">
    <property type="protein sequence ID" value="MBM6825554.1"/>
    <property type="molecule type" value="Genomic_DNA"/>
</dbReference>
<evidence type="ECO:0008006" key="3">
    <source>
        <dbReference type="Google" id="ProtNLM"/>
    </source>
</evidence>
<protein>
    <recommendedName>
        <fullName evidence="3">Tranposon-transfer assisting protein</fullName>
    </recommendedName>
</protein>
<gene>
    <name evidence="1" type="ORF">H6A13_00335</name>
</gene>
<dbReference type="InterPro" id="IPR025468">
    <property type="entry name" value="TTRAP"/>
</dbReference>
<sequence length="68" mass="7749">MDLTSDEKMLIMLYSPGTRMGLCGVLKEMKEQLQDDETELLSLTDSVLKKLSDMDDEAFENLNLSLDF</sequence>
<reference evidence="1" key="2">
    <citation type="journal article" date="2021" name="Sci. Rep.">
        <title>The distribution of antibiotic resistance genes in chicken gut microbiota commensals.</title>
        <authorList>
            <person name="Juricova H."/>
            <person name="Matiasovicova J."/>
            <person name="Kubasova T."/>
            <person name="Cejkova D."/>
            <person name="Rychlik I."/>
        </authorList>
    </citation>
    <scope>NUCLEOTIDE SEQUENCE</scope>
    <source>
        <strain evidence="1">An420c</strain>
    </source>
</reference>
<accession>A0A938X0Y7</accession>
<evidence type="ECO:0000313" key="2">
    <source>
        <dbReference type="Proteomes" id="UP000713880"/>
    </source>
</evidence>
<name>A0A938X0Y7_9CLOT</name>
<dbReference type="RefSeq" id="WP_204907626.1">
    <property type="nucleotide sequence ID" value="NZ_JACJLV010000001.1"/>
</dbReference>
<evidence type="ECO:0000313" key="1">
    <source>
        <dbReference type="EMBL" id="MBM6825554.1"/>
    </source>
</evidence>
<comment type="caution">
    <text evidence="1">The sequence shown here is derived from an EMBL/GenBank/DDBJ whole genome shotgun (WGS) entry which is preliminary data.</text>
</comment>
<proteinExistence type="predicted"/>
<keyword evidence="2" id="KW-1185">Reference proteome</keyword>
<reference evidence="1" key="1">
    <citation type="submission" date="2020-08" db="EMBL/GenBank/DDBJ databases">
        <authorList>
            <person name="Cejkova D."/>
            <person name="Kubasova T."/>
            <person name="Jahodarova E."/>
            <person name="Rychlik I."/>
        </authorList>
    </citation>
    <scope>NUCLEOTIDE SEQUENCE</scope>
    <source>
        <strain evidence="1">An420c</strain>
    </source>
</reference>
<dbReference type="Pfam" id="PF14203">
    <property type="entry name" value="TTRAP"/>
    <property type="match status" value="1"/>
</dbReference>
<dbReference type="Proteomes" id="UP000713880">
    <property type="component" value="Unassembled WGS sequence"/>
</dbReference>
<dbReference type="InterPro" id="IPR041965">
    <property type="entry name" value="TTRAP_sf"/>
</dbReference>
<dbReference type="AlphaFoldDB" id="A0A938X0Y7"/>